<gene>
    <name evidence="1" type="ORF">CROQUDRAFT_669298</name>
</gene>
<name>A0A9P6TEZ7_9BASI</name>
<dbReference type="EMBL" id="MU167229">
    <property type="protein sequence ID" value="KAG0149215.1"/>
    <property type="molecule type" value="Genomic_DNA"/>
</dbReference>
<organism evidence="1 2">
    <name type="scientific">Cronartium quercuum f. sp. fusiforme G11</name>
    <dbReference type="NCBI Taxonomy" id="708437"/>
    <lineage>
        <taxon>Eukaryota</taxon>
        <taxon>Fungi</taxon>
        <taxon>Dikarya</taxon>
        <taxon>Basidiomycota</taxon>
        <taxon>Pucciniomycotina</taxon>
        <taxon>Pucciniomycetes</taxon>
        <taxon>Pucciniales</taxon>
        <taxon>Coleosporiaceae</taxon>
        <taxon>Cronartium</taxon>
    </lineage>
</organism>
<accession>A0A9P6TEZ7</accession>
<dbReference type="Proteomes" id="UP000886653">
    <property type="component" value="Unassembled WGS sequence"/>
</dbReference>
<dbReference type="AlphaFoldDB" id="A0A9P6TEZ7"/>
<proteinExistence type="predicted"/>
<comment type="caution">
    <text evidence="1">The sequence shown here is derived from an EMBL/GenBank/DDBJ whole genome shotgun (WGS) entry which is preliminary data.</text>
</comment>
<keyword evidence="2" id="KW-1185">Reference proteome</keyword>
<dbReference type="OrthoDB" id="2498550at2759"/>
<protein>
    <submittedName>
        <fullName evidence="1">Uncharacterized protein</fullName>
    </submittedName>
</protein>
<evidence type="ECO:0000313" key="1">
    <source>
        <dbReference type="EMBL" id="KAG0149215.1"/>
    </source>
</evidence>
<reference evidence="1" key="1">
    <citation type="submission" date="2013-11" db="EMBL/GenBank/DDBJ databases">
        <title>Genome sequence of the fusiform rust pathogen reveals effectors for host alternation and coevolution with pine.</title>
        <authorList>
            <consortium name="DOE Joint Genome Institute"/>
            <person name="Smith K."/>
            <person name="Pendleton A."/>
            <person name="Kubisiak T."/>
            <person name="Anderson C."/>
            <person name="Salamov A."/>
            <person name="Aerts A."/>
            <person name="Riley R."/>
            <person name="Clum A."/>
            <person name="Lindquist E."/>
            <person name="Ence D."/>
            <person name="Campbell M."/>
            <person name="Kronenberg Z."/>
            <person name="Feau N."/>
            <person name="Dhillon B."/>
            <person name="Hamelin R."/>
            <person name="Burleigh J."/>
            <person name="Smith J."/>
            <person name="Yandell M."/>
            <person name="Nelson C."/>
            <person name="Grigoriev I."/>
            <person name="Davis J."/>
        </authorList>
    </citation>
    <scope>NUCLEOTIDE SEQUENCE</scope>
    <source>
        <strain evidence="1">G11</strain>
    </source>
</reference>
<evidence type="ECO:0000313" key="2">
    <source>
        <dbReference type="Proteomes" id="UP000886653"/>
    </source>
</evidence>
<sequence>MRAFPETCRGSLSAVEERLHFVHRNKLTEWWYTFFNDVYRRNAADLPALSSLPADFSPHYRTSICYCPMSRARLEPFLIERKLAMVDGKGGFFHSGLLDHIYFYLDEIMFEGTSKGIPIHLGISLGMVKLDHLSSLNNQYDGHALHSSGPQS</sequence>